<comment type="caution">
    <text evidence="1">The sequence shown here is derived from an EMBL/GenBank/DDBJ whole genome shotgun (WGS) entry which is preliminary data.</text>
</comment>
<dbReference type="Pfam" id="PF02511">
    <property type="entry name" value="Thy1"/>
    <property type="match status" value="1"/>
</dbReference>
<sequence length="266" mass="30904">MAKILHRGNTNDEFMRGEGTFQIMQTIADLRSQLRVIEVAGRICYRSDKGITNLDQCAKFIRMLIKRGHESVIEHSSLTVIFSDVSRGFTHELVRQRLASFSQESTRYVDYDGGKMDLDKAELTFIYPPHQKLPKTSTLGAIENGLSITKQLQLFGPDEIEHVYQSLRKDGWPPEDARQFLPIGIASKIMVTANFRQWRHIMKMRTQKKAHWEIRYMMCDLLTTLKKLLPVIFEDFHYEYPEHRVSGDPNIPLTDKNGYAYYIQGE</sequence>
<dbReference type="AlphaFoldDB" id="A0A0F9VBM7"/>
<name>A0A0F9VBM7_9ZZZZ</name>
<proteinExistence type="predicted"/>
<dbReference type="NCBIfam" id="TIGR02170">
    <property type="entry name" value="thyX"/>
    <property type="match status" value="1"/>
</dbReference>
<dbReference type="GO" id="GO:0050660">
    <property type="term" value="F:flavin adenine dinucleotide binding"/>
    <property type="evidence" value="ECO:0007669"/>
    <property type="project" value="InterPro"/>
</dbReference>
<dbReference type="InterPro" id="IPR036098">
    <property type="entry name" value="Thymidylate_synthase_ThyX_sf"/>
</dbReference>
<gene>
    <name evidence="1" type="ORF">LCGC14_0504130</name>
</gene>
<dbReference type="PROSITE" id="PS51331">
    <property type="entry name" value="THYX"/>
    <property type="match status" value="1"/>
</dbReference>
<dbReference type="PANTHER" id="PTHR34934">
    <property type="entry name" value="FLAVIN-DEPENDENT THYMIDYLATE SYNTHASE"/>
    <property type="match status" value="1"/>
</dbReference>
<evidence type="ECO:0008006" key="2">
    <source>
        <dbReference type="Google" id="ProtNLM"/>
    </source>
</evidence>
<dbReference type="EMBL" id="LAZR01000597">
    <property type="protein sequence ID" value="KKN63223.1"/>
    <property type="molecule type" value="Genomic_DNA"/>
</dbReference>
<organism evidence="1">
    <name type="scientific">marine sediment metagenome</name>
    <dbReference type="NCBI Taxonomy" id="412755"/>
    <lineage>
        <taxon>unclassified sequences</taxon>
        <taxon>metagenomes</taxon>
        <taxon>ecological metagenomes</taxon>
    </lineage>
</organism>
<accession>A0A0F9VBM7</accession>
<dbReference type="SUPFAM" id="SSF69796">
    <property type="entry name" value="Thymidylate synthase-complementing protein Thy1"/>
    <property type="match status" value="1"/>
</dbReference>
<dbReference type="GO" id="GO:0070402">
    <property type="term" value="F:NADPH binding"/>
    <property type="evidence" value="ECO:0007669"/>
    <property type="project" value="TreeGrafter"/>
</dbReference>
<evidence type="ECO:0000313" key="1">
    <source>
        <dbReference type="EMBL" id="KKN63223.1"/>
    </source>
</evidence>
<dbReference type="GO" id="GO:0004799">
    <property type="term" value="F:thymidylate synthase activity"/>
    <property type="evidence" value="ECO:0007669"/>
    <property type="project" value="TreeGrafter"/>
</dbReference>
<protein>
    <recommendedName>
        <fullName evidence="2">Thymidylate synthase (FAD)</fullName>
    </recommendedName>
</protein>
<dbReference type="Gene3D" id="3.30.1360.170">
    <property type="match status" value="1"/>
</dbReference>
<reference evidence="1" key="1">
    <citation type="journal article" date="2015" name="Nature">
        <title>Complex archaea that bridge the gap between prokaryotes and eukaryotes.</title>
        <authorList>
            <person name="Spang A."/>
            <person name="Saw J.H."/>
            <person name="Jorgensen S.L."/>
            <person name="Zaremba-Niedzwiedzka K."/>
            <person name="Martijn J."/>
            <person name="Lind A.E."/>
            <person name="van Eijk R."/>
            <person name="Schleper C."/>
            <person name="Guy L."/>
            <person name="Ettema T.J."/>
        </authorList>
    </citation>
    <scope>NUCLEOTIDE SEQUENCE</scope>
</reference>
<dbReference type="InterPro" id="IPR003669">
    <property type="entry name" value="Thymidylate_synthase_ThyX"/>
</dbReference>
<dbReference type="CDD" id="cd20175">
    <property type="entry name" value="ThyX"/>
    <property type="match status" value="1"/>
</dbReference>
<dbReference type="GO" id="GO:0006231">
    <property type="term" value="P:dTMP biosynthetic process"/>
    <property type="evidence" value="ECO:0007669"/>
    <property type="project" value="InterPro"/>
</dbReference>
<dbReference type="PANTHER" id="PTHR34934:SF1">
    <property type="entry name" value="FLAVIN-DEPENDENT THYMIDYLATE SYNTHASE"/>
    <property type="match status" value="1"/>
</dbReference>
<dbReference type="GO" id="GO:0050797">
    <property type="term" value="F:thymidylate synthase (FAD) activity"/>
    <property type="evidence" value="ECO:0007669"/>
    <property type="project" value="InterPro"/>
</dbReference>